<feature type="transmembrane region" description="Helical" evidence="1">
    <location>
        <begin position="6"/>
        <end position="26"/>
    </location>
</feature>
<keyword evidence="1" id="KW-0472">Membrane</keyword>
<evidence type="ECO:0000256" key="1">
    <source>
        <dbReference type="SAM" id="Phobius"/>
    </source>
</evidence>
<sequence>MSSSPSFPLLFHSQLLCILRIFLLLLSNSKTNFFQQADVELVKN</sequence>
<dbReference type="Proteomes" id="UP000054359">
    <property type="component" value="Unassembled WGS sequence"/>
</dbReference>
<gene>
    <name evidence="2" type="ORF">X975_00731</name>
</gene>
<accession>A0A087UYY5</accession>
<organism evidence="2 3">
    <name type="scientific">Stegodyphus mimosarum</name>
    <name type="common">African social velvet spider</name>
    <dbReference type="NCBI Taxonomy" id="407821"/>
    <lineage>
        <taxon>Eukaryota</taxon>
        <taxon>Metazoa</taxon>
        <taxon>Ecdysozoa</taxon>
        <taxon>Arthropoda</taxon>
        <taxon>Chelicerata</taxon>
        <taxon>Arachnida</taxon>
        <taxon>Araneae</taxon>
        <taxon>Araneomorphae</taxon>
        <taxon>Entelegynae</taxon>
        <taxon>Eresoidea</taxon>
        <taxon>Eresidae</taxon>
        <taxon>Stegodyphus</taxon>
    </lineage>
</organism>
<reference evidence="2 3" key="1">
    <citation type="submission" date="2013-11" db="EMBL/GenBank/DDBJ databases">
        <title>Genome sequencing of Stegodyphus mimosarum.</title>
        <authorList>
            <person name="Bechsgaard J."/>
        </authorList>
    </citation>
    <scope>NUCLEOTIDE SEQUENCE [LARGE SCALE GENOMIC DNA]</scope>
</reference>
<keyword evidence="1" id="KW-1133">Transmembrane helix</keyword>
<feature type="non-terminal residue" evidence="2">
    <location>
        <position position="44"/>
    </location>
</feature>
<protein>
    <submittedName>
        <fullName evidence="2">Uncharacterized protein</fullName>
    </submittedName>
</protein>
<keyword evidence="3" id="KW-1185">Reference proteome</keyword>
<dbReference type="EMBL" id="KK122361">
    <property type="protein sequence ID" value="KFM82574.1"/>
    <property type="molecule type" value="Genomic_DNA"/>
</dbReference>
<evidence type="ECO:0000313" key="3">
    <source>
        <dbReference type="Proteomes" id="UP000054359"/>
    </source>
</evidence>
<evidence type="ECO:0000313" key="2">
    <source>
        <dbReference type="EMBL" id="KFM82574.1"/>
    </source>
</evidence>
<name>A0A087UYY5_STEMI</name>
<proteinExistence type="predicted"/>
<keyword evidence="1" id="KW-0812">Transmembrane</keyword>
<dbReference type="AlphaFoldDB" id="A0A087UYY5"/>